<organism evidence="2 3">
    <name type="scientific">Nocardia albiluteola</name>
    <dbReference type="NCBI Taxonomy" id="2842303"/>
    <lineage>
        <taxon>Bacteria</taxon>
        <taxon>Bacillati</taxon>
        <taxon>Actinomycetota</taxon>
        <taxon>Actinomycetes</taxon>
        <taxon>Mycobacteriales</taxon>
        <taxon>Nocardiaceae</taxon>
        <taxon>Nocardia</taxon>
    </lineage>
</organism>
<feature type="transmembrane region" description="Helical" evidence="1">
    <location>
        <begin position="48"/>
        <end position="65"/>
    </location>
</feature>
<gene>
    <name evidence="2" type="ORF">KO481_34820</name>
</gene>
<sequence length="88" mass="8978">MVPTIAAALLRKCPLDNVSFIAGLCAGVFVVIPFTFSPIRGPHINTDISGLIVNIAVIAVVELIVRARRSATVPAGPAEDTAPAAASA</sequence>
<comment type="caution">
    <text evidence="2">The sequence shown here is derived from an EMBL/GenBank/DDBJ whole genome shotgun (WGS) entry which is preliminary data.</text>
</comment>
<name>A0ABS6B8P8_9NOCA</name>
<dbReference type="Proteomes" id="UP000733379">
    <property type="component" value="Unassembled WGS sequence"/>
</dbReference>
<keyword evidence="3" id="KW-1185">Reference proteome</keyword>
<keyword evidence="1" id="KW-1133">Transmembrane helix</keyword>
<protein>
    <submittedName>
        <fullName evidence="2">Uncharacterized protein</fullName>
    </submittedName>
</protein>
<keyword evidence="1" id="KW-0812">Transmembrane</keyword>
<dbReference type="EMBL" id="JAHKNI010000015">
    <property type="protein sequence ID" value="MBU3066678.1"/>
    <property type="molecule type" value="Genomic_DNA"/>
</dbReference>
<evidence type="ECO:0000313" key="3">
    <source>
        <dbReference type="Proteomes" id="UP000733379"/>
    </source>
</evidence>
<accession>A0ABS6B8P8</accession>
<evidence type="ECO:0000256" key="1">
    <source>
        <dbReference type="SAM" id="Phobius"/>
    </source>
</evidence>
<reference evidence="2 3" key="1">
    <citation type="submission" date="2021-06" db="EMBL/GenBank/DDBJ databases">
        <title>Actinomycetes sequencing.</title>
        <authorList>
            <person name="Shan Q."/>
        </authorList>
    </citation>
    <scope>NUCLEOTIDE SEQUENCE [LARGE SCALE GENOMIC DNA]</scope>
    <source>
        <strain evidence="2 3">NEAU-G5</strain>
    </source>
</reference>
<proteinExistence type="predicted"/>
<keyword evidence="1" id="KW-0472">Membrane</keyword>
<evidence type="ECO:0000313" key="2">
    <source>
        <dbReference type="EMBL" id="MBU3066678.1"/>
    </source>
</evidence>
<feature type="transmembrane region" description="Helical" evidence="1">
    <location>
        <begin position="18"/>
        <end position="36"/>
    </location>
</feature>